<dbReference type="InterPro" id="IPR024169">
    <property type="entry name" value="SP_NH2Trfase/AEP_transaminase"/>
</dbReference>
<dbReference type="PIRSF" id="PIRSF000524">
    <property type="entry name" value="SPT"/>
    <property type="match status" value="1"/>
</dbReference>
<evidence type="ECO:0000256" key="8">
    <source>
        <dbReference type="ARBA" id="ARBA00023140"/>
    </source>
</evidence>
<organism evidence="15 16">
    <name type="scientific">Hermetia illucens</name>
    <name type="common">Black soldier fly</name>
    <dbReference type="NCBI Taxonomy" id="343691"/>
    <lineage>
        <taxon>Eukaryota</taxon>
        <taxon>Metazoa</taxon>
        <taxon>Ecdysozoa</taxon>
        <taxon>Arthropoda</taxon>
        <taxon>Hexapoda</taxon>
        <taxon>Insecta</taxon>
        <taxon>Pterygota</taxon>
        <taxon>Neoptera</taxon>
        <taxon>Endopterygota</taxon>
        <taxon>Diptera</taxon>
        <taxon>Brachycera</taxon>
        <taxon>Stratiomyomorpha</taxon>
        <taxon>Stratiomyidae</taxon>
        <taxon>Hermetiinae</taxon>
        <taxon>Hermetia</taxon>
    </lineage>
</organism>
<dbReference type="InterPro" id="IPR015424">
    <property type="entry name" value="PyrdxlP-dep_Trfase"/>
</dbReference>
<dbReference type="GO" id="GO:0019265">
    <property type="term" value="P:glycine biosynthetic process, by transamination of glyoxylate"/>
    <property type="evidence" value="ECO:0007669"/>
    <property type="project" value="TreeGrafter"/>
</dbReference>
<dbReference type="SUPFAM" id="SSF53383">
    <property type="entry name" value="PLP-dependent transferases"/>
    <property type="match status" value="1"/>
</dbReference>
<comment type="subcellular location">
    <subcellularLocation>
        <location evidence="3">Peroxisome</location>
    </subcellularLocation>
</comment>
<evidence type="ECO:0000259" key="14">
    <source>
        <dbReference type="Pfam" id="PF00266"/>
    </source>
</evidence>
<name>A0A7R8YKX8_HERIL</name>
<dbReference type="InParanoid" id="A0A7R8YKX8"/>
<dbReference type="Pfam" id="PF00266">
    <property type="entry name" value="Aminotran_5"/>
    <property type="match status" value="1"/>
</dbReference>
<proteinExistence type="inferred from homology"/>
<feature type="domain" description="Aminotransferase class V" evidence="14">
    <location>
        <begin position="41"/>
        <end position="335"/>
    </location>
</feature>
<evidence type="ECO:0000256" key="10">
    <source>
        <dbReference type="PIRSR" id="PIRSR000524-1"/>
    </source>
</evidence>
<evidence type="ECO:0000256" key="7">
    <source>
        <dbReference type="ARBA" id="ARBA00022898"/>
    </source>
</evidence>
<evidence type="ECO:0000256" key="5">
    <source>
        <dbReference type="ARBA" id="ARBA00022576"/>
    </source>
</evidence>
<comment type="catalytic activity">
    <reaction evidence="1 9">
        <text>glyoxylate + L-alanine = glycine + pyruvate</text>
        <dbReference type="Rhea" id="RHEA:24248"/>
        <dbReference type="ChEBI" id="CHEBI:15361"/>
        <dbReference type="ChEBI" id="CHEBI:36655"/>
        <dbReference type="ChEBI" id="CHEBI:57305"/>
        <dbReference type="ChEBI" id="CHEBI:57972"/>
        <dbReference type="EC" id="2.6.1.44"/>
    </reaction>
</comment>
<protein>
    <recommendedName>
        <fullName evidence="9">Alanine--glyoxylate aminotransferase</fullName>
        <ecNumber evidence="9">2.6.1.44</ecNumber>
    </recommendedName>
</protein>
<comment type="similarity">
    <text evidence="4 9 12">Belongs to the class-V pyridoxal-phosphate-dependent aminotransferase family.</text>
</comment>
<dbReference type="FunCoup" id="A0A7R8YKX8">
    <property type="interactions" value="325"/>
</dbReference>
<dbReference type="EC" id="2.6.1.44" evidence="9"/>
<comment type="cofactor">
    <cofactor evidence="2 9 11 13">
        <name>pyridoxal 5'-phosphate</name>
        <dbReference type="ChEBI" id="CHEBI:597326"/>
    </cofactor>
</comment>
<evidence type="ECO:0000256" key="13">
    <source>
        <dbReference type="RuleBase" id="RU004504"/>
    </source>
</evidence>
<dbReference type="Gene3D" id="3.40.640.10">
    <property type="entry name" value="Type I PLP-dependent aspartate aminotransferase-like (Major domain)"/>
    <property type="match status" value="1"/>
</dbReference>
<dbReference type="PANTHER" id="PTHR21152:SF40">
    <property type="entry name" value="ALANINE--GLYOXYLATE AMINOTRANSFERASE"/>
    <property type="match status" value="1"/>
</dbReference>
<evidence type="ECO:0000256" key="11">
    <source>
        <dbReference type="PIRSR" id="PIRSR000524-50"/>
    </source>
</evidence>
<dbReference type="PROSITE" id="PS00595">
    <property type="entry name" value="AA_TRANSFER_CLASS_5"/>
    <property type="match status" value="1"/>
</dbReference>
<reference evidence="15 16" key="1">
    <citation type="submission" date="2020-11" db="EMBL/GenBank/DDBJ databases">
        <authorList>
            <person name="Wallbank WR R."/>
            <person name="Pardo Diaz C."/>
            <person name="Kozak K."/>
            <person name="Martin S."/>
            <person name="Jiggins C."/>
            <person name="Moest M."/>
            <person name="Warren A I."/>
            <person name="Generalovic N T."/>
            <person name="Byers J.R.P. K."/>
            <person name="Montejo-Kovacevich G."/>
            <person name="Yen C E."/>
        </authorList>
    </citation>
    <scope>NUCLEOTIDE SEQUENCE [LARGE SCALE GENOMIC DNA]</scope>
</reference>
<evidence type="ECO:0000256" key="2">
    <source>
        <dbReference type="ARBA" id="ARBA00001933"/>
    </source>
</evidence>
<dbReference type="Gene3D" id="3.90.1150.10">
    <property type="entry name" value="Aspartate Aminotransferase, domain 1"/>
    <property type="match status" value="1"/>
</dbReference>
<feature type="binding site" evidence="10">
    <location>
        <position position="356"/>
    </location>
    <ligand>
        <name>substrate</name>
    </ligand>
</feature>
<dbReference type="InterPro" id="IPR020578">
    <property type="entry name" value="Aminotrans_V_PyrdxlP_BS"/>
</dbReference>
<keyword evidence="16" id="KW-1185">Reference proteome</keyword>
<keyword evidence="5" id="KW-0032">Aminotransferase</keyword>
<dbReference type="GO" id="GO:0005777">
    <property type="term" value="C:peroxisome"/>
    <property type="evidence" value="ECO:0007669"/>
    <property type="project" value="UniProtKB-SubCell"/>
</dbReference>
<dbReference type="InterPro" id="IPR015422">
    <property type="entry name" value="PyrdxlP-dep_Trfase_small"/>
</dbReference>
<keyword evidence="6" id="KW-0808">Transferase</keyword>
<evidence type="ECO:0000256" key="6">
    <source>
        <dbReference type="ARBA" id="ARBA00022679"/>
    </source>
</evidence>
<dbReference type="CDD" id="cd06451">
    <property type="entry name" value="AGAT_like"/>
    <property type="match status" value="1"/>
</dbReference>
<dbReference type="PANTHER" id="PTHR21152">
    <property type="entry name" value="AMINOTRANSFERASE CLASS V"/>
    <property type="match status" value="1"/>
</dbReference>
<evidence type="ECO:0000256" key="4">
    <source>
        <dbReference type="ARBA" id="ARBA00009236"/>
    </source>
</evidence>
<dbReference type="EMBL" id="LR899009">
    <property type="protein sequence ID" value="CAD7076893.1"/>
    <property type="molecule type" value="Genomic_DNA"/>
</dbReference>
<accession>A0A7R8YKX8</accession>
<dbReference type="FunFam" id="3.90.1150.10:FF:000039">
    <property type="entry name" value="Serine--pyruvate aminotransferase"/>
    <property type="match status" value="1"/>
</dbReference>
<evidence type="ECO:0000256" key="9">
    <source>
        <dbReference type="PIRNR" id="PIRNR000524"/>
    </source>
</evidence>
<evidence type="ECO:0000256" key="1">
    <source>
        <dbReference type="ARBA" id="ARBA00001781"/>
    </source>
</evidence>
<dbReference type="GO" id="GO:0009436">
    <property type="term" value="P:glyoxylate catabolic process"/>
    <property type="evidence" value="ECO:0007669"/>
    <property type="project" value="UniProtKB-ARBA"/>
</dbReference>
<dbReference type="Proteomes" id="UP000594454">
    <property type="component" value="Chromosome 1"/>
</dbReference>
<dbReference type="AlphaFoldDB" id="A0A7R8YKX8"/>
<keyword evidence="8" id="KW-0576">Peroxisome</keyword>
<dbReference type="OrthoDB" id="7403325at2759"/>
<evidence type="ECO:0000313" key="16">
    <source>
        <dbReference type="Proteomes" id="UP000594454"/>
    </source>
</evidence>
<keyword evidence="7 9" id="KW-0663">Pyridoxal phosphate</keyword>
<dbReference type="FunFam" id="3.40.640.10:FF:000027">
    <property type="entry name" value="Serine--pyruvate aminotransferase, mitochondrial"/>
    <property type="match status" value="1"/>
</dbReference>
<evidence type="ECO:0000256" key="12">
    <source>
        <dbReference type="RuleBase" id="RU004075"/>
    </source>
</evidence>
<gene>
    <name evidence="15" type="ORF">HERILL_LOCUS281</name>
</gene>
<dbReference type="GO" id="GO:0004760">
    <property type="term" value="F:L-serine-pyruvate transaminase activity"/>
    <property type="evidence" value="ECO:0007669"/>
    <property type="project" value="TreeGrafter"/>
</dbReference>
<dbReference type="InterPro" id="IPR015421">
    <property type="entry name" value="PyrdxlP-dep_Trfase_major"/>
</dbReference>
<feature type="modified residue" description="N6-(pyridoxal phosphate)lysine" evidence="11">
    <location>
        <position position="205"/>
    </location>
</feature>
<dbReference type="GO" id="GO:0008453">
    <property type="term" value="F:alanine-glyoxylate transaminase activity"/>
    <property type="evidence" value="ECO:0007669"/>
    <property type="project" value="UniProtKB-EC"/>
</dbReference>
<sequence length="394" mass="43734">MEVPPPATLRKPLMVPSKTLMGPGPSNCSQRVLDALSNPLLGHMHPECLEIMDEIKEGIKYMFQTKNPATFCISASGQGGMEAALCNLLEDGDVAAFGVTGLWGYRAAEMAKRYGADVRITEARFGKTLTLDDIKESFEVHRPKVFFLVQGDSSTGLLQGNIREVGELCRKYNCIFVVDTVASLGGVEFLMDEWKVDVAFTGSQKVLGAPPGITPISFSPRAMHVINNRNSRVKVYYWDAILLADLWKCFGRPQVYHHTVSATLLYGLREALASACEQGLKSLIRRHTECAFRLQKGIIDMGLELFVDNPRDRLPTVTTIKIPKGVDWQQVSRYAMKKYFFEISGGLGPSVDLVFRIGLMGENATIEKVDLALKILREAILNTSNIKLNERSKI</sequence>
<evidence type="ECO:0000313" key="15">
    <source>
        <dbReference type="EMBL" id="CAD7076893.1"/>
    </source>
</evidence>
<evidence type="ECO:0000256" key="3">
    <source>
        <dbReference type="ARBA" id="ARBA00004275"/>
    </source>
</evidence>
<dbReference type="InterPro" id="IPR000192">
    <property type="entry name" value="Aminotrans_V_dom"/>
</dbReference>
<dbReference type="OMA" id="YEWDTPA"/>